<reference evidence="3 4" key="1">
    <citation type="journal article" date="2019" name="Mol. Biol. Evol.">
        <title>Blast fungal genomes show frequent chromosomal changes, gene gains and losses, and effector gene turnover.</title>
        <authorList>
            <person name="Gomez Luciano L.B."/>
            <person name="Jason Tsai I."/>
            <person name="Chuma I."/>
            <person name="Tosa Y."/>
            <person name="Chen Y.H."/>
            <person name="Li J.Y."/>
            <person name="Li M.Y."/>
            <person name="Jade Lu M.Y."/>
            <person name="Nakayashiki H."/>
            <person name="Li W.H."/>
        </authorList>
    </citation>
    <scope>NUCLEOTIDE SEQUENCE [LARGE SCALE GENOMIC DNA]</scope>
    <source>
        <strain evidence="3">MZ5-1-6</strain>
    </source>
</reference>
<feature type="domain" description="DUF4246" evidence="2">
    <location>
        <begin position="2"/>
        <end position="125"/>
    </location>
</feature>
<evidence type="ECO:0000313" key="4">
    <source>
        <dbReference type="Proteomes" id="UP000294847"/>
    </source>
</evidence>
<proteinExistence type="predicted"/>
<dbReference type="Pfam" id="PF14033">
    <property type="entry name" value="DUF4246"/>
    <property type="match status" value="1"/>
</dbReference>
<feature type="region of interest" description="Disordered" evidence="1">
    <location>
        <begin position="52"/>
        <end position="108"/>
    </location>
</feature>
<dbReference type="EMBL" id="CP034207">
    <property type="protein sequence ID" value="QBZ61666.1"/>
    <property type="molecule type" value="Genomic_DNA"/>
</dbReference>
<protein>
    <recommendedName>
        <fullName evidence="2">DUF4246 domain-containing protein</fullName>
    </recommendedName>
</protein>
<dbReference type="PANTHER" id="PTHR33119:SF1">
    <property type="entry name" value="FE2OG DIOXYGENASE DOMAIN-CONTAINING PROTEIN"/>
    <property type="match status" value="1"/>
</dbReference>
<name>A0A4P7NIB1_PYROR</name>
<evidence type="ECO:0000259" key="2">
    <source>
        <dbReference type="Pfam" id="PF14033"/>
    </source>
</evidence>
<dbReference type="InterPro" id="IPR049192">
    <property type="entry name" value="DUF4246_C"/>
</dbReference>
<evidence type="ECO:0000313" key="3">
    <source>
        <dbReference type="EMBL" id="QBZ61666.1"/>
    </source>
</evidence>
<dbReference type="Proteomes" id="UP000294847">
    <property type="component" value="Chromosome 4"/>
</dbReference>
<dbReference type="InterPro" id="IPR025340">
    <property type="entry name" value="DUF4246"/>
</dbReference>
<dbReference type="PANTHER" id="PTHR33119">
    <property type="entry name" value="IFI3P"/>
    <property type="match status" value="1"/>
</dbReference>
<gene>
    <name evidence="3" type="ORF">PoMZ_08620</name>
</gene>
<dbReference type="AlphaFoldDB" id="A0A4P7NIB1"/>
<sequence length="131" mass="14862">MGFQEDGSLKFTSYGNSLHPTRYPEIYRVIETLATTALPLWDQCLAVNVSYKRRPGPEDCTGGGRLKGLSMPVTQKESNKPYHRPAFDQDSEDIEESEGEEDEQEEEDRLLDAWEALRSPILPDPEFIAVD</sequence>
<organism evidence="3 4">
    <name type="scientific">Pyricularia oryzae</name>
    <name type="common">Rice blast fungus</name>
    <name type="synonym">Magnaporthe oryzae</name>
    <dbReference type="NCBI Taxonomy" id="318829"/>
    <lineage>
        <taxon>Eukaryota</taxon>
        <taxon>Fungi</taxon>
        <taxon>Dikarya</taxon>
        <taxon>Ascomycota</taxon>
        <taxon>Pezizomycotina</taxon>
        <taxon>Sordariomycetes</taxon>
        <taxon>Sordariomycetidae</taxon>
        <taxon>Magnaporthales</taxon>
        <taxon>Pyriculariaceae</taxon>
        <taxon>Pyricularia</taxon>
    </lineage>
</organism>
<evidence type="ECO:0000256" key="1">
    <source>
        <dbReference type="SAM" id="MobiDB-lite"/>
    </source>
</evidence>
<feature type="compositionally biased region" description="Acidic residues" evidence="1">
    <location>
        <begin position="89"/>
        <end position="108"/>
    </location>
</feature>
<accession>A0A4P7NIB1</accession>